<dbReference type="SUPFAM" id="SSF158442">
    <property type="entry name" value="DsbB-like"/>
    <property type="match status" value="1"/>
</dbReference>
<evidence type="ECO:0000256" key="15">
    <source>
        <dbReference type="SAM" id="Phobius"/>
    </source>
</evidence>
<feature type="topological domain" description="Cytoplasmic" evidence="14">
    <location>
        <begin position="66"/>
        <end position="71"/>
    </location>
</feature>
<dbReference type="OrthoDB" id="3711263at2"/>
<dbReference type="InterPro" id="IPR022920">
    <property type="entry name" value="Disulphide_bond_form_DsbB"/>
</dbReference>
<comment type="function">
    <text evidence="14">Required for disulfide bond formation in some periplasmic proteins. Acts by oxidizing the DsbA protein.</text>
</comment>
<dbReference type="PANTHER" id="PTHR36570:SF3">
    <property type="entry name" value="DISULFIDE BOND FORMATION PROTEIN B"/>
    <property type="match status" value="1"/>
</dbReference>
<comment type="caution">
    <text evidence="16">The sequence shown here is derived from an EMBL/GenBank/DDBJ whole genome shotgun (WGS) entry which is preliminary data.</text>
</comment>
<dbReference type="GO" id="GO:0005886">
    <property type="term" value="C:plasma membrane"/>
    <property type="evidence" value="ECO:0007669"/>
    <property type="project" value="UniProtKB-SubCell"/>
</dbReference>
<dbReference type="InterPro" id="IPR050183">
    <property type="entry name" value="DsbB"/>
</dbReference>
<evidence type="ECO:0000313" key="16">
    <source>
        <dbReference type="EMBL" id="TGG91367.1"/>
    </source>
</evidence>
<feature type="transmembrane region" description="Helical" evidence="15">
    <location>
        <begin position="144"/>
        <end position="164"/>
    </location>
</feature>
<evidence type="ECO:0000256" key="10">
    <source>
        <dbReference type="ARBA" id="ARBA00023136"/>
    </source>
</evidence>
<dbReference type="AlphaFoldDB" id="A0A4Z0WA70"/>
<evidence type="ECO:0000256" key="14">
    <source>
        <dbReference type="HAMAP-Rule" id="MF_00286"/>
    </source>
</evidence>
<dbReference type="InterPro" id="IPR003752">
    <property type="entry name" value="DiS_bond_form_DsbB/BdbC"/>
</dbReference>
<keyword evidence="10 14" id="KW-0472">Membrane</keyword>
<gene>
    <name evidence="14" type="primary">dsbB</name>
    <name evidence="16" type="ORF">E4656_16750</name>
</gene>
<dbReference type="Pfam" id="PF02600">
    <property type="entry name" value="DsbB"/>
    <property type="match status" value="1"/>
</dbReference>
<dbReference type="HAMAP" id="MF_00286">
    <property type="entry name" value="DsbB"/>
    <property type="match status" value="1"/>
</dbReference>
<evidence type="ECO:0000256" key="9">
    <source>
        <dbReference type="ARBA" id="ARBA00023002"/>
    </source>
</evidence>
<keyword evidence="8 14" id="KW-1133">Transmembrane helix</keyword>
<evidence type="ECO:0000256" key="13">
    <source>
        <dbReference type="ARBA" id="ARBA00023284"/>
    </source>
</evidence>
<evidence type="ECO:0000256" key="5">
    <source>
        <dbReference type="ARBA" id="ARBA00022519"/>
    </source>
</evidence>
<dbReference type="PANTHER" id="PTHR36570">
    <property type="entry name" value="DISULFIDE BOND FORMATION PROTEIN B"/>
    <property type="match status" value="1"/>
</dbReference>
<accession>A0A4Z0WA70</accession>
<feature type="transmembrane region" description="Helical" evidence="15">
    <location>
        <begin position="12"/>
        <end position="32"/>
    </location>
</feature>
<feature type="topological domain" description="Cytoplasmic" evidence="14">
    <location>
        <begin position="166"/>
        <end position="174"/>
    </location>
</feature>
<dbReference type="GO" id="GO:0015035">
    <property type="term" value="F:protein-disulfide reductase activity"/>
    <property type="evidence" value="ECO:0007669"/>
    <property type="project" value="UniProtKB-UniRule"/>
</dbReference>
<comment type="subcellular location">
    <subcellularLocation>
        <location evidence="1">Cell inner membrane</location>
        <topology evidence="1">Multi-pass membrane protein</topology>
    </subcellularLocation>
    <subcellularLocation>
        <location evidence="14">Cell membrane</location>
        <topology evidence="14">Multi-pass membrane protein</topology>
    </subcellularLocation>
</comment>
<evidence type="ECO:0000256" key="3">
    <source>
        <dbReference type="ARBA" id="ARBA00022448"/>
    </source>
</evidence>
<feature type="transmembrane region" description="Helical" evidence="15">
    <location>
        <begin position="70"/>
        <end position="89"/>
    </location>
</feature>
<evidence type="ECO:0000256" key="6">
    <source>
        <dbReference type="ARBA" id="ARBA00022692"/>
    </source>
</evidence>
<keyword evidence="4 14" id="KW-1003">Cell membrane</keyword>
<keyword evidence="9 14" id="KW-0560">Oxidoreductase</keyword>
<keyword evidence="5" id="KW-0997">Cell inner membrane</keyword>
<keyword evidence="13 14" id="KW-0676">Redox-active center</keyword>
<feature type="topological domain" description="Cytoplasmic" evidence="14">
    <location>
        <begin position="1"/>
        <end position="12"/>
    </location>
</feature>
<evidence type="ECO:0000256" key="1">
    <source>
        <dbReference type="ARBA" id="ARBA00004429"/>
    </source>
</evidence>
<evidence type="ECO:0000256" key="4">
    <source>
        <dbReference type="ARBA" id="ARBA00022475"/>
    </source>
</evidence>
<dbReference type="RefSeq" id="WP_135484459.1">
    <property type="nucleotide sequence ID" value="NZ_SRMF01000009.1"/>
</dbReference>
<evidence type="ECO:0000256" key="7">
    <source>
        <dbReference type="ARBA" id="ARBA00022982"/>
    </source>
</evidence>
<proteinExistence type="inferred from homology"/>
<dbReference type="EMBL" id="SRMF01000009">
    <property type="protein sequence ID" value="TGG91367.1"/>
    <property type="molecule type" value="Genomic_DNA"/>
</dbReference>
<protein>
    <recommendedName>
        <fullName evidence="14">Disulfide bond formation protein B</fullName>
    </recommendedName>
    <alternativeName>
        <fullName evidence="14">Disulfide oxidoreductase</fullName>
    </alternativeName>
</protein>
<dbReference type="Proteomes" id="UP000297475">
    <property type="component" value="Unassembled WGS sequence"/>
</dbReference>
<feature type="topological domain" description="Periplasmic" evidence="14">
    <location>
        <begin position="31"/>
        <end position="48"/>
    </location>
</feature>
<feature type="disulfide bond" description="Redox-active" evidence="14">
    <location>
        <begin position="40"/>
        <end position="43"/>
    </location>
</feature>
<keyword evidence="12 14" id="KW-0143">Chaperone</keyword>
<organism evidence="16 17">
    <name type="scientific">Natronospirillum operosum</name>
    <dbReference type="NCBI Taxonomy" id="2759953"/>
    <lineage>
        <taxon>Bacteria</taxon>
        <taxon>Pseudomonadati</taxon>
        <taxon>Pseudomonadota</taxon>
        <taxon>Gammaproteobacteria</taxon>
        <taxon>Oceanospirillales</taxon>
        <taxon>Natronospirillaceae</taxon>
        <taxon>Natronospirillum</taxon>
    </lineage>
</organism>
<keyword evidence="11 14" id="KW-1015">Disulfide bond</keyword>
<evidence type="ECO:0000256" key="11">
    <source>
        <dbReference type="ARBA" id="ARBA00023157"/>
    </source>
</evidence>
<keyword evidence="6 14" id="KW-0812">Transmembrane</keyword>
<evidence type="ECO:0000256" key="8">
    <source>
        <dbReference type="ARBA" id="ARBA00022989"/>
    </source>
</evidence>
<comment type="caution">
    <text evidence="14">Lacks conserved residue(s) required for the propagation of feature annotation.</text>
</comment>
<comment type="similarity">
    <text evidence="2 14">Belongs to the DsbB family.</text>
</comment>
<dbReference type="InterPro" id="IPR023380">
    <property type="entry name" value="DsbB-like_sf"/>
</dbReference>
<keyword evidence="3 14" id="KW-0813">Transport</keyword>
<feature type="transmembrane region" description="Helical" evidence="15">
    <location>
        <begin position="44"/>
        <end position="63"/>
    </location>
</feature>
<reference evidence="16 17" key="1">
    <citation type="submission" date="2019-04" db="EMBL/GenBank/DDBJ databases">
        <title>Natronospirillum operosus gen. nov., sp. nov., a haloalkaliphilic satellite isolated from decaying biomass of laboratory culture of cyanobacterium Geitlerinema sp. and proposal of Natronospirillaceae fam. nov. and Saccharospirillaceae fam. nov.</title>
        <authorList>
            <person name="Kevbrin V."/>
            <person name="Boltyanskaya Y."/>
            <person name="Koziaeva V."/>
            <person name="Grouzdev D.S."/>
            <person name="Park M."/>
            <person name="Cho J."/>
        </authorList>
    </citation>
    <scope>NUCLEOTIDE SEQUENCE [LARGE SCALE GENOMIC DNA]</scope>
    <source>
        <strain evidence="16 17">G-116</strain>
    </source>
</reference>
<evidence type="ECO:0000313" key="17">
    <source>
        <dbReference type="Proteomes" id="UP000297475"/>
    </source>
</evidence>
<keyword evidence="7 14" id="KW-0249">Electron transport</keyword>
<keyword evidence="17" id="KW-1185">Reference proteome</keyword>
<dbReference type="Gene3D" id="1.20.1550.10">
    <property type="entry name" value="DsbB-like"/>
    <property type="match status" value="1"/>
</dbReference>
<name>A0A4Z0WA70_9GAMM</name>
<sequence>MSTMVLPSVRWLNALAAASVVGLLLLAILYLQNSLGLPPCPLCVFQRIAFMAVGVVFLVAALHGPGRKGVRVYGGLALLAALVGAGIALRHLWLQWFPPAAVASCGPGLQFMLDNYALSEALNAVFRGTGDCSNQHWTFLGISIPGWSLVWFVIYAVYAGILLWQGGFQRRSGR</sequence>
<evidence type="ECO:0000256" key="12">
    <source>
        <dbReference type="ARBA" id="ARBA00023186"/>
    </source>
</evidence>
<dbReference type="GO" id="GO:0006457">
    <property type="term" value="P:protein folding"/>
    <property type="evidence" value="ECO:0007669"/>
    <property type="project" value="InterPro"/>
</dbReference>
<evidence type="ECO:0000256" key="2">
    <source>
        <dbReference type="ARBA" id="ARBA00008823"/>
    </source>
</evidence>
<dbReference type="GO" id="GO:0009055">
    <property type="term" value="F:electron transfer activity"/>
    <property type="evidence" value="ECO:0007669"/>
    <property type="project" value="UniProtKB-UniRule"/>
</dbReference>